<dbReference type="RefSeq" id="WP_054845943.1">
    <property type="nucleotide sequence ID" value="NZ_AP018929.1"/>
</dbReference>
<dbReference type="EMBL" id="AP018929">
    <property type="protein sequence ID" value="BBG23524.1"/>
    <property type="molecule type" value="Genomic_DNA"/>
</dbReference>
<feature type="transmembrane region" description="Helical" evidence="1">
    <location>
        <begin position="6"/>
        <end position="24"/>
    </location>
</feature>
<dbReference type="EMBL" id="AP018930">
    <property type="protein sequence ID" value="BBG26278.1"/>
    <property type="molecule type" value="Genomic_DNA"/>
</dbReference>
<dbReference type="STRING" id="1294262.GCA_001316085_01622"/>
<keyword evidence="1" id="KW-0472">Membrane</keyword>
<accession>A0A510E2H5</accession>
<evidence type="ECO:0000256" key="1">
    <source>
        <dbReference type="SAM" id="Phobius"/>
    </source>
</evidence>
<keyword evidence="1" id="KW-1133">Transmembrane helix</keyword>
<dbReference type="Proteomes" id="UP000322983">
    <property type="component" value="Chromosome"/>
</dbReference>
<gene>
    <name evidence="2" type="ORF">IC006_0808</name>
    <name evidence="3" type="ORF">IC007_0783</name>
</gene>
<proteinExistence type="predicted"/>
<dbReference type="KEGG" id="step:IC006_0808"/>
<protein>
    <recommendedName>
        <fullName evidence="6">FUN14 family protein</fullName>
    </recommendedName>
</protein>
<dbReference type="OrthoDB" id="381048at2157"/>
<evidence type="ECO:0008006" key="6">
    <source>
        <dbReference type="Google" id="ProtNLM"/>
    </source>
</evidence>
<accession>A0A510DTP0</accession>
<reference evidence="2 4" key="2">
    <citation type="journal article" date="2020" name="Int. J. Syst. Evol. Microbiol.">
        <title>Sulfuracidifex tepidarius gen. nov., sp. nov. and transfer of Sulfolobus metallicus Huber and Stetter 1992 to the genus Sulfuracidifex as Sulfuracidifex metallicus comb. nov.</title>
        <authorList>
            <person name="Itoh T."/>
            <person name="Miura T."/>
            <person name="Sakai H.D."/>
            <person name="Kato S."/>
            <person name="Ohkuma M."/>
            <person name="Takashina T."/>
        </authorList>
    </citation>
    <scope>NUCLEOTIDE SEQUENCE [LARGE SCALE GENOMIC DNA]</scope>
    <source>
        <strain evidence="2 4">IC-006</strain>
        <strain evidence="3">IC-007</strain>
    </source>
</reference>
<dbReference type="GeneID" id="41717185"/>
<keyword evidence="4" id="KW-1185">Reference proteome</keyword>
<keyword evidence="1" id="KW-0812">Transmembrane</keyword>
<evidence type="ECO:0000313" key="4">
    <source>
        <dbReference type="Proteomes" id="UP000322983"/>
    </source>
</evidence>
<name>A0A510DTP0_9CREN</name>
<feature type="transmembrane region" description="Helical" evidence="1">
    <location>
        <begin position="76"/>
        <end position="93"/>
    </location>
</feature>
<dbReference type="Proteomes" id="UP000325030">
    <property type="component" value="Chromosome"/>
</dbReference>
<reference evidence="5" key="1">
    <citation type="submission" date="2018-09" db="EMBL/GenBank/DDBJ databases">
        <title>Complete Genome Sequencing of Sulfolobus sp. JCM 16834.</title>
        <authorList>
            <person name="Kato S."/>
            <person name="Itoh T."/>
            <person name="Ohkuma M."/>
        </authorList>
    </citation>
    <scope>NUCLEOTIDE SEQUENCE [LARGE SCALE GENOMIC DNA]</scope>
    <source>
        <strain evidence="5">IC-007</strain>
    </source>
</reference>
<evidence type="ECO:0000313" key="3">
    <source>
        <dbReference type="EMBL" id="BBG26278.1"/>
    </source>
</evidence>
<dbReference type="AlphaFoldDB" id="A0A510DTP0"/>
<evidence type="ECO:0000313" key="2">
    <source>
        <dbReference type="EMBL" id="BBG23524.1"/>
    </source>
</evidence>
<feature type="transmembrane region" description="Helical" evidence="1">
    <location>
        <begin position="29"/>
        <end position="47"/>
    </location>
</feature>
<evidence type="ECO:0000313" key="5">
    <source>
        <dbReference type="Proteomes" id="UP000325030"/>
    </source>
</evidence>
<sequence length="95" mass="10101">MITTSEIVSVAVTFILGLLIGFLVKKLFAVGIILIAIVVLLMAIGYLSPVTVEHFLETAGTQVPKAISEAKSFSGYIPYDSIVFIIGFIIGLVKG</sequence>
<organism evidence="2 4">
    <name type="scientific">Sulfuracidifex tepidarius</name>
    <dbReference type="NCBI Taxonomy" id="1294262"/>
    <lineage>
        <taxon>Archaea</taxon>
        <taxon>Thermoproteota</taxon>
        <taxon>Thermoprotei</taxon>
        <taxon>Sulfolobales</taxon>
        <taxon>Sulfolobaceae</taxon>
        <taxon>Sulfuracidifex</taxon>
    </lineage>
</organism>